<reference evidence="2 3" key="1">
    <citation type="submission" date="2024-04" db="EMBL/GenBank/DDBJ databases">
        <title>Phyllosticta paracitricarpa is synonymous to the EU quarantine fungus P. citricarpa based on phylogenomic analyses.</title>
        <authorList>
            <consortium name="Lawrence Berkeley National Laboratory"/>
            <person name="Van Ingen-Buijs V.A."/>
            <person name="Van Westerhoven A.C."/>
            <person name="Haridas S."/>
            <person name="Skiadas P."/>
            <person name="Martin F."/>
            <person name="Groenewald J.Z."/>
            <person name="Crous P.W."/>
            <person name="Seidl M.F."/>
        </authorList>
    </citation>
    <scope>NUCLEOTIDE SEQUENCE [LARGE SCALE GENOMIC DNA]</scope>
    <source>
        <strain evidence="2 3">CBS 123374</strain>
    </source>
</reference>
<dbReference type="Proteomes" id="UP001492380">
    <property type="component" value="Unassembled WGS sequence"/>
</dbReference>
<evidence type="ECO:0000313" key="2">
    <source>
        <dbReference type="EMBL" id="KAK8227543.1"/>
    </source>
</evidence>
<gene>
    <name evidence="2" type="ORF">HDK90DRAFT_495389</name>
</gene>
<dbReference type="EMBL" id="JBBWRZ010000010">
    <property type="protein sequence ID" value="KAK8227543.1"/>
    <property type="molecule type" value="Genomic_DNA"/>
</dbReference>
<feature type="domain" description="Tryptophan synthase beta chain-like PALP" evidence="1">
    <location>
        <begin position="38"/>
        <end position="388"/>
    </location>
</feature>
<dbReference type="PANTHER" id="PTHR42937:SF1">
    <property type="entry name" value="DIAMINOPROPIONATE AMMONIA-LYASE"/>
    <property type="match status" value="1"/>
</dbReference>
<proteinExistence type="predicted"/>
<evidence type="ECO:0000313" key="3">
    <source>
        <dbReference type="Proteomes" id="UP001492380"/>
    </source>
</evidence>
<dbReference type="InterPro" id="IPR036052">
    <property type="entry name" value="TrpB-like_PALP_sf"/>
</dbReference>
<dbReference type="SUPFAM" id="SSF53686">
    <property type="entry name" value="Tryptophan synthase beta subunit-like PLP-dependent enzymes"/>
    <property type="match status" value="1"/>
</dbReference>
<evidence type="ECO:0000259" key="1">
    <source>
        <dbReference type="Pfam" id="PF00291"/>
    </source>
</evidence>
<dbReference type="PANTHER" id="PTHR42937">
    <property type="match status" value="1"/>
</dbReference>
<dbReference type="Pfam" id="PF00291">
    <property type="entry name" value="PALP"/>
    <property type="match status" value="1"/>
</dbReference>
<dbReference type="InterPro" id="IPR001926">
    <property type="entry name" value="TrpB-like_PALP"/>
</dbReference>
<protein>
    <submittedName>
        <fullName evidence="2">Tryptophan synthase beta subunit-like PLP-dependent enzyme</fullName>
    </submittedName>
</protein>
<sequence length="410" mass="43441">MSTNIYHNPSAHSWTSSSPKSAAAAAAVEAFHASLPDHNVTPLVPLPRVAKELGLAHVLLKDESSRFGLPAFKILGASWAVHRSVAARIGLPPTVSPADLRAKLHHRYGGQQNNNTKTPIARLVTCTDGNWGRAVARMARHLALPVRIYVPNTMDAPTRAHIADEGADVRVVPSGVRVVPSGDYDASIAAARRDADTDEDALLVMDTSWPGYEDVPAWVVEGYATMLNETDRQLAALLPDRPIPACAIASVGVGSWAHAVTAHYKSKEKKSDSTGGCSVVAVEPTTAACLQTSLRAGHIVPIRTSNTIMCGMNCGTVSSLAWPVLRDGVDTSVVVSDHESHIATRDLHDLGVACGPCGAAPLAALRRLCRDEQAAKTLGLGEDAVVVLFSTEGARPYEVPRPEDRDVVGV</sequence>
<keyword evidence="3" id="KW-1185">Reference proteome</keyword>
<dbReference type="Gene3D" id="3.40.50.1100">
    <property type="match status" value="3"/>
</dbReference>
<name>A0ABR1YF04_9PEZI</name>
<accession>A0ABR1YF04</accession>
<organism evidence="2 3">
    <name type="scientific">Phyllosticta capitalensis</name>
    <dbReference type="NCBI Taxonomy" id="121624"/>
    <lineage>
        <taxon>Eukaryota</taxon>
        <taxon>Fungi</taxon>
        <taxon>Dikarya</taxon>
        <taxon>Ascomycota</taxon>
        <taxon>Pezizomycotina</taxon>
        <taxon>Dothideomycetes</taxon>
        <taxon>Dothideomycetes incertae sedis</taxon>
        <taxon>Botryosphaeriales</taxon>
        <taxon>Phyllostictaceae</taxon>
        <taxon>Phyllosticta</taxon>
    </lineage>
</organism>
<comment type="caution">
    <text evidence="2">The sequence shown here is derived from an EMBL/GenBank/DDBJ whole genome shotgun (WGS) entry which is preliminary data.</text>
</comment>